<organism evidence="1 2">
    <name type="scientific">Longicatena caecimuris</name>
    <dbReference type="NCBI Taxonomy" id="1796635"/>
    <lineage>
        <taxon>Bacteria</taxon>
        <taxon>Bacillati</taxon>
        <taxon>Bacillota</taxon>
        <taxon>Erysipelotrichia</taxon>
        <taxon>Erysipelotrichales</taxon>
        <taxon>Erysipelotrichaceae</taxon>
        <taxon>Longicatena</taxon>
    </lineage>
</organism>
<comment type="caution">
    <text evidence="1">The sequence shown here is derived from an EMBL/GenBank/DDBJ whole genome shotgun (WGS) entry which is preliminary data.</text>
</comment>
<proteinExistence type="predicted"/>
<evidence type="ECO:0000313" key="1">
    <source>
        <dbReference type="EMBL" id="TCU60063.1"/>
    </source>
</evidence>
<protein>
    <submittedName>
        <fullName evidence="1">Uncharacterized protein</fullName>
    </submittedName>
</protein>
<name>A0A4R3TDM4_9FIRM</name>
<dbReference type="EMBL" id="SMBP01000009">
    <property type="protein sequence ID" value="TCU60063.1"/>
    <property type="molecule type" value="Genomic_DNA"/>
</dbReference>
<evidence type="ECO:0000313" key="2">
    <source>
        <dbReference type="Proteomes" id="UP000295773"/>
    </source>
</evidence>
<dbReference type="AlphaFoldDB" id="A0A4R3TDM4"/>
<gene>
    <name evidence="1" type="ORF">EDD61_109102</name>
</gene>
<dbReference type="RefSeq" id="WP_132224768.1">
    <property type="nucleotide sequence ID" value="NZ_JANKBG010000009.1"/>
</dbReference>
<reference evidence="1 2" key="1">
    <citation type="submission" date="2019-03" db="EMBL/GenBank/DDBJ databases">
        <title>Genomic Encyclopedia of Type Strains, Phase IV (KMG-IV): sequencing the most valuable type-strain genomes for metagenomic binning, comparative biology and taxonomic classification.</title>
        <authorList>
            <person name="Goeker M."/>
        </authorList>
    </citation>
    <scope>NUCLEOTIDE SEQUENCE [LARGE SCALE GENOMIC DNA]</scope>
    <source>
        <strain evidence="1 2">DSM 29481</strain>
    </source>
</reference>
<keyword evidence="2" id="KW-1185">Reference proteome</keyword>
<accession>A0A4R3TDM4</accession>
<dbReference type="Proteomes" id="UP000295773">
    <property type="component" value="Unassembled WGS sequence"/>
</dbReference>
<sequence>MDKKELIKLYLQNVDKMFGYANMDTYIDERLKKYMKYCQSEEPLLLLNDFEKIDLPIMYLTAGKKRLLDIENYRQEAVKKIQALHYDQSSWS</sequence>